<dbReference type="InterPro" id="IPR001867">
    <property type="entry name" value="OmpR/PhoB-type_DNA-bd"/>
</dbReference>
<evidence type="ECO:0000313" key="10">
    <source>
        <dbReference type="EMBL" id="PCI22025.1"/>
    </source>
</evidence>
<keyword evidence="1 6" id="KW-0597">Phosphoprotein</keyword>
<dbReference type="InterPro" id="IPR001789">
    <property type="entry name" value="Sig_transdc_resp-reg_receiver"/>
</dbReference>
<dbReference type="AlphaFoldDB" id="A0A2A4SMA6"/>
<dbReference type="GO" id="GO:0006355">
    <property type="term" value="P:regulation of DNA-templated transcription"/>
    <property type="evidence" value="ECO:0007669"/>
    <property type="project" value="InterPro"/>
</dbReference>
<dbReference type="SMART" id="SM00448">
    <property type="entry name" value="REC"/>
    <property type="match status" value="1"/>
</dbReference>
<dbReference type="CDD" id="cd00383">
    <property type="entry name" value="trans_reg_C"/>
    <property type="match status" value="1"/>
</dbReference>
<dbReference type="GO" id="GO:0000976">
    <property type="term" value="F:transcription cis-regulatory region binding"/>
    <property type="evidence" value="ECO:0007669"/>
    <property type="project" value="TreeGrafter"/>
</dbReference>
<dbReference type="SMART" id="SM00862">
    <property type="entry name" value="Trans_reg_C"/>
    <property type="match status" value="1"/>
</dbReference>
<dbReference type="PROSITE" id="PS51755">
    <property type="entry name" value="OMPR_PHOB"/>
    <property type="match status" value="1"/>
</dbReference>
<evidence type="ECO:0000259" key="9">
    <source>
        <dbReference type="PROSITE" id="PS51755"/>
    </source>
</evidence>
<dbReference type="PANTHER" id="PTHR48111:SF22">
    <property type="entry name" value="REGULATOR OF RPOS"/>
    <property type="match status" value="1"/>
</dbReference>
<evidence type="ECO:0000256" key="5">
    <source>
        <dbReference type="ARBA" id="ARBA00023163"/>
    </source>
</evidence>
<evidence type="ECO:0000259" key="8">
    <source>
        <dbReference type="PROSITE" id="PS50110"/>
    </source>
</evidence>
<dbReference type="FunFam" id="3.40.50.2300:FF:000001">
    <property type="entry name" value="DNA-binding response regulator PhoB"/>
    <property type="match status" value="1"/>
</dbReference>
<feature type="modified residue" description="4-aspartylphosphate" evidence="6">
    <location>
        <position position="51"/>
    </location>
</feature>
<name>A0A2A4SMA6_9DELT</name>
<dbReference type="Proteomes" id="UP000218113">
    <property type="component" value="Unassembled WGS sequence"/>
</dbReference>
<dbReference type="InterPro" id="IPR016032">
    <property type="entry name" value="Sig_transdc_resp-reg_C-effctor"/>
</dbReference>
<keyword evidence="4 7" id="KW-0238">DNA-binding</keyword>
<dbReference type="SUPFAM" id="SSF52172">
    <property type="entry name" value="CheY-like"/>
    <property type="match status" value="1"/>
</dbReference>
<dbReference type="Pfam" id="PF00486">
    <property type="entry name" value="Trans_reg_C"/>
    <property type="match status" value="1"/>
</dbReference>
<keyword evidence="2" id="KW-0902">Two-component regulatory system</keyword>
<dbReference type="InterPro" id="IPR011006">
    <property type="entry name" value="CheY-like_superfamily"/>
</dbReference>
<gene>
    <name evidence="10" type="ORF">COB67_13680</name>
</gene>
<dbReference type="GO" id="GO:0000156">
    <property type="term" value="F:phosphorelay response regulator activity"/>
    <property type="evidence" value="ECO:0007669"/>
    <property type="project" value="TreeGrafter"/>
</dbReference>
<reference evidence="11" key="1">
    <citation type="submission" date="2017-08" db="EMBL/GenBank/DDBJ databases">
        <title>A dynamic microbial community with high functional redundancy inhabits the cold, oxic subseafloor aquifer.</title>
        <authorList>
            <person name="Tully B.J."/>
            <person name="Wheat C.G."/>
            <person name="Glazer B.T."/>
            <person name="Huber J.A."/>
        </authorList>
    </citation>
    <scope>NUCLEOTIDE SEQUENCE [LARGE SCALE GENOMIC DNA]</scope>
</reference>
<dbReference type="Pfam" id="PF00072">
    <property type="entry name" value="Response_reg"/>
    <property type="match status" value="1"/>
</dbReference>
<dbReference type="EMBL" id="NVSR01000169">
    <property type="protein sequence ID" value="PCI22025.1"/>
    <property type="molecule type" value="Genomic_DNA"/>
</dbReference>
<evidence type="ECO:0000256" key="4">
    <source>
        <dbReference type="ARBA" id="ARBA00023125"/>
    </source>
</evidence>
<dbReference type="InterPro" id="IPR036388">
    <property type="entry name" value="WH-like_DNA-bd_sf"/>
</dbReference>
<dbReference type="SUPFAM" id="SSF46894">
    <property type="entry name" value="C-terminal effector domain of the bipartite response regulators"/>
    <property type="match status" value="1"/>
</dbReference>
<feature type="domain" description="Response regulatory" evidence="8">
    <location>
        <begin position="2"/>
        <end position="116"/>
    </location>
</feature>
<dbReference type="InterPro" id="IPR039420">
    <property type="entry name" value="WalR-like"/>
</dbReference>
<accession>A0A2A4SMA6</accession>
<keyword evidence="3" id="KW-0805">Transcription regulation</keyword>
<dbReference type="GO" id="GO:0005829">
    <property type="term" value="C:cytosol"/>
    <property type="evidence" value="ECO:0007669"/>
    <property type="project" value="TreeGrafter"/>
</dbReference>
<protein>
    <submittedName>
        <fullName evidence="10">DNA-binding response regulator</fullName>
    </submittedName>
</protein>
<dbReference type="PANTHER" id="PTHR48111">
    <property type="entry name" value="REGULATOR OF RPOS"/>
    <property type="match status" value="1"/>
</dbReference>
<feature type="domain" description="OmpR/PhoB-type" evidence="9">
    <location>
        <begin position="123"/>
        <end position="221"/>
    </location>
</feature>
<dbReference type="FunFam" id="1.10.10.10:FF:000005">
    <property type="entry name" value="Two-component system response regulator"/>
    <property type="match status" value="1"/>
</dbReference>
<evidence type="ECO:0000256" key="6">
    <source>
        <dbReference type="PROSITE-ProRule" id="PRU00169"/>
    </source>
</evidence>
<dbReference type="Gene3D" id="6.10.250.690">
    <property type="match status" value="1"/>
</dbReference>
<evidence type="ECO:0000256" key="1">
    <source>
        <dbReference type="ARBA" id="ARBA00022553"/>
    </source>
</evidence>
<dbReference type="Gene3D" id="3.40.50.2300">
    <property type="match status" value="1"/>
</dbReference>
<sequence length="224" mass="25640">MRILLAEDESGVAQFIKKGLEEENYTIDVAVDGEEALLFVATQTYDLIILDVMLPKYDGFEVCTKIRQGGNSVPVLMLTARVAVKDKVQGLDSGADDYLTKPFSFDEFLARIRSLTRRQSSGMPELVVGTLRINLQSHRVFLEQHEIDLRPKEYGILEYMMRNKGYILSRTQILENVWGYDFDPSTNIVDVHIKSLRKKIAEFSEQKFIHTKRGMGYRIDLPEG</sequence>
<dbReference type="PROSITE" id="PS50110">
    <property type="entry name" value="RESPONSE_REGULATORY"/>
    <property type="match status" value="1"/>
</dbReference>
<comment type="caution">
    <text evidence="10">The sequence shown here is derived from an EMBL/GenBank/DDBJ whole genome shotgun (WGS) entry which is preliminary data.</text>
</comment>
<dbReference type="Gene3D" id="1.10.10.10">
    <property type="entry name" value="Winged helix-like DNA-binding domain superfamily/Winged helix DNA-binding domain"/>
    <property type="match status" value="1"/>
</dbReference>
<evidence type="ECO:0000256" key="7">
    <source>
        <dbReference type="PROSITE-ProRule" id="PRU01091"/>
    </source>
</evidence>
<evidence type="ECO:0000256" key="2">
    <source>
        <dbReference type="ARBA" id="ARBA00023012"/>
    </source>
</evidence>
<evidence type="ECO:0000256" key="3">
    <source>
        <dbReference type="ARBA" id="ARBA00023015"/>
    </source>
</evidence>
<feature type="DNA-binding region" description="OmpR/PhoB-type" evidence="7">
    <location>
        <begin position="123"/>
        <end position="221"/>
    </location>
</feature>
<keyword evidence="5" id="KW-0804">Transcription</keyword>
<proteinExistence type="predicted"/>
<dbReference type="GO" id="GO:0032993">
    <property type="term" value="C:protein-DNA complex"/>
    <property type="evidence" value="ECO:0007669"/>
    <property type="project" value="TreeGrafter"/>
</dbReference>
<organism evidence="10 11">
    <name type="scientific">SAR324 cluster bacterium</name>
    <dbReference type="NCBI Taxonomy" id="2024889"/>
    <lineage>
        <taxon>Bacteria</taxon>
        <taxon>Deltaproteobacteria</taxon>
        <taxon>SAR324 cluster</taxon>
    </lineage>
</organism>
<evidence type="ECO:0000313" key="11">
    <source>
        <dbReference type="Proteomes" id="UP000218113"/>
    </source>
</evidence>